<evidence type="ECO:0000256" key="3">
    <source>
        <dbReference type="ARBA" id="ARBA00010441"/>
    </source>
</evidence>
<dbReference type="InterPro" id="IPR048254">
    <property type="entry name" value="CDP_ALCOHOL_P_TRANSF_CS"/>
</dbReference>
<evidence type="ECO:0000256" key="16">
    <source>
        <dbReference type="SAM" id="Phobius"/>
    </source>
</evidence>
<keyword evidence="6" id="KW-0444">Lipid biosynthesis</keyword>
<comment type="similarity">
    <text evidence="3 15">Belongs to the CDP-alcohol phosphatidyltransferase class-I family.</text>
</comment>
<evidence type="ECO:0000256" key="15">
    <source>
        <dbReference type="RuleBase" id="RU003750"/>
    </source>
</evidence>
<feature type="transmembrane region" description="Helical" evidence="16">
    <location>
        <begin position="124"/>
        <end position="143"/>
    </location>
</feature>
<dbReference type="GO" id="GO:0012505">
    <property type="term" value="C:endomembrane system"/>
    <property type="evidence" value="ECO:0007669"/>
    <property type="project" value="UniProtKB-SubCell"/>
</dbReference>
<evidence type="ECO:0000256" key="8">
    <source>
        <dbReference type="ARBA" id="ARBA00022692"/>
    </source>
</evidence>
<evidence type="ECO:0000256" key="11">
    <source>
        <dbReference type="ARBA" id="ARBA00023136"/>
    </source>
</evidence>
<evidence type="ECO:0000256" key="6">
    <source>
        <dbReference type="ARBA" id="ARBA00022516"/>
    </source>
</evidence>
<dbReference type="Pfam" id="PF01066">
    <property type="entry name" value="CDP-OH_P_transf"/>
    <property type="match status" value="1"/>
</dbReference>
<feature type="transmembrane region" description="Helical" evidence="16">
    <location>
        <begin position="30"/>
        <end position="47"/>
    </location>
</feature>
<protein>
    <recommendedName>
        <fullName evidence="5">CDP-diacylglycerol--serine O-phosphatidyltransferase</fullName>
        <ecNumber evidence="4">2.7.8.8</ecNumber>
    </recommendedName>
    <alternativeName>
        <fullName evidence="14">Phosphatidylserine synthase</fullName>
    </alternativeName>
</protein>
<name>A0A9D5JTA7_9BACT</name>
<dbReference type="GO" id="GO:0008654">
    <property type="term" value="P:phospholipid biosynthetic process"/>
    <property type="evidence" value="ECO:0007669"/>
    <property type="project" value="UniProtKB-KW"/>
</dbReference>
<evidence type="ECO:0000256" key="13">
    <source>
        <dbReference type="ARBA" id="ARBA00023264"/>
    </source>
</evidence>
<evidence type="ECO:0000256" key="14">
    <source>
        <dbReference type="ARBA" id="ARBA00032361"/>
    </source>
</evidence>
<comment type="subcellular location">
    <subcellularLocation>
        <location evidence="2">Endomembrane system</location>
        <topology evidence="2">Multi-pass membrane protein</topology>
    </subcellularLocation>
</comment>
<evidence type="ECO:0000313" key="17">
    <source>
        <dbReference type="EMBL" id="MBD3323837.1"/>
    </source>
</evidence>
<evidence type="ECO:0000256" key="5">
    <source>
        <dbReference type="ARBA" id="ARBA00017171"/>
    </source>
</evidence>
<evidence type="ECO:0000256" key="4">
    <source>
        <dbReference type="ARBA" id="ARBA00013174"/>
    </source>
</evidence>
<evidence type="ECO:0000256" key="9">
    <source>
        <dbReference type="ARBA" id="ARBA00022989"/>
    </source>
</evidence>
<evidence type="ECO:0000313" key="18">
    <source>
        <dbReference type="Proteomes" id="UP000649604"/>
    </source>
</evidence>
<dbReference type="PANTHER" id="PTHR14269">
    <property type="entry name" value="CDP-DIACYLGLYCEROL--GLYCEROL-3-PHOSPHATE 3-PHOSPHATIDYLTRANSFERASE-RELATED"/>
    <property type="match status" value="1"/>
</dbReference>
<evidence type="ECO:0000256" key="2">
    <source>
        <dbReference type="ARBA" id="ARBA00004127"/>
    </source>
</evidence>
<gene>
    <name evidence="17" type="primary">pssA</name>
    <name evidence="17" type="ORF">GF339_04590</name>
</gene>
<keyword evidence="11 16" id="KW-0472">Membrane</keyword>
<dbReference type="InterPro" id="IPR043130">
    <property type="entry name" value="CDP-OH_PTrfase_TM_dom"/>
</dbReference>
<feature type="transmembrane region" description="Helical" evidence="16">
    <location>
        <begin position="5"/>
        <end position="24"/>
    </location>
</feature>
<dbReference type="InterPro" id="IPR050324">
    <property type="entry name" value="CDP-alcohol_PTase-I"/>
</dbReference>
<feature type="transmembrane region" description="Helical" evidence="16">
    <location>
        <begin position="189"/>
        <end position="206"/>
    </location>
</feature>
<keyword evidence="10" id="KW-0443">Lipid metabolism</keyword>
<sequence length="254" mass="27898">MKKIYLLPNFFTLGNIFFGFYSIVSSINAQFTQAAYVIIVAGFFDVFDGKIARATNSTSRFGVEFDSLADLVSFGVAPGLLVYLWALKPLGRIGWLGAFLFLVCGALRLARFNVQVGEVSSDRFVGLPIPCAAGMLATTVIFFEHYAEALAPTEKYLALITILVYLLGVLMVSNVKYRSAKNISPKGKSPFKIMVVASLILIIIALKPEITFFLISMGYVTFGLLEAVPGFNKLLVSLQAKYHHHEDREDGASL</sequence>
<evidence type="ECO:0000256" key="1">
    <source>
        <dbReference type="ARBA" id="ARBA00000287"/>
    </source>
</evidence>
<keyword evidence="13" id="KW-1208">Phospholipid metabolism</keyword>
<dbReference type="GO" id="GO:0003882">
    <property type="term" value="F:CDP-diacylglycerol-serine O-phosphatidyltransferase activity"/>
    <property type="evidence" value="ECO:0007669"/>
    <property type="project" value="UniProtKB-EC"/>
</dbReference>
<dbReference type="PROSITE" id="PS00379">
    <property type="entry name" value="CDP_ALCOHOL_P_TRANSF"/>
    <property type="match status" value="1"/>
</dbReference>
<proteinExistence type="inferred from homology"/>
<accession>A0A9D5JTA7</accession>
<dbReference type="Proteomes" id="UP000649604">
    <property type="component" value="Unassembled WGS sequence"/>
</dbReference>
<dbReference type="AlphaFoldDB" id="A0A9D5JTA7"/>
<evidence type="ECO:0000256" key="10">
    <source>
        <dbReference type="ARBA" id="ARBA00023098"/>
    </source>
</evidence>
<comment type="catalytic activity">
    <reaction evidence="1">
        <text>a CDP-1,2-diacyl-sn-glycerol + L-serine = a 1,2-diacyl-sn-glycero-3-phospho-L-serine + CMP + H(+)</text>
        <dbReference type="Rhea" id="RHEA:16913"/>
        <dbReference type="ChEBI" id="CHEBI:15378"/>
        <dbReference type="ChEBI" id="CHEBI:33384"/>
        <dbReference type="ChEBI" id="CHEBI:57262"/>
        <dbReference type="ChEBI" id="CHEBI:58332"/>
        <dbReference type="ChEBI" id="CHEBI:60377"/>
        <dbReference type="EC" id="2.7.8.8"/>
    </reaction>
</comment>
<dbReference type="EC" id="2.7.8.8" evidence="4"/>
<evidence type="ECO:0000256" key="12">
    <source>
        <dbReference type="ARBA" id="ARBA00023209"/>
    </source>
</evidence>
<feature type="transmembrane region" description="Helical" evidence="16">
    <location>
        <begin position="155"/>
        <end position="177"/>
    </location>
</feature>
<keyword evidence="7 15" id="KW-0808">Transferase</keyword>
<keyword evidence="12" id="KW-0594">Phospholipid biosynthesis</keyword>
<keyword evidence="8 16" id="KW-0812">Transmembrane</keyword>
<comment type="caution">
    <text evidence="17">The sequence shown here is derived from an EMBL/GenBank/DDBJ whole genome shotgun (WGS) entry which is preliminary data.</text>
</comment>
<keyword evidence="9 16" id="KW-1133">Transmembrane helix</keyword>
<feature type="transmembrane region" description="Helical" evidence="16">
    <location>
        <begin position="93"/>
        <end position="112"/>
    </location>
</feature>
<reference evidence="17" key="1">
    <citation type="submission" date="2019-11" db="EMBL/GenBank/DDBJ databases">
        <title>Microbial mats filling the niche in hypersaline microbial mats.</title>
        <authorList>
            <person name="Wong H.L."/>
            <person name="Macleod F.I."/>
            <person name="White R.A. III"/>
            <person name="Burns B.P."/>
        </authorList>
    </citation>
    <scope>NUCLEOTIDE SEQUENCE</scope>
    <source>
        <strain evidence="17">Rbin_158</strain>
    </source>
</reference>
<dbReference type="EMBL" id="WJJP01000141">
    <property type="protein sequence ID" value="MBD3323837.1"/>
    <property type="molecule type" value="Genomic_DNA"/>
</dbReference>
<feature type="transmembrane region" description="Helical" evidence="16">
    <location>
        <begin position="68"/>
        <end position="87"/>
    </location>
</feature>
<organism evidence="17 18">
    <name type="scientific">candidate division KSB3 bacterium</name>
    <dbReference type="NCBI Taxonomy" id="2044937"/>
    <lineage>
        <taxon>Bacteria</taxon>
        <taxon>candidate division KSB3</taxon>
    </lineage>
</organism>
<dbReference type="Gene3D" id="1.20.120.1760">
    <property type="match status" value="1"/>
</dbReference>
<dbReference type="InterPro" id="IPR004533">
    <property type="entry name" value="CDP-diaglyc--ser_O-PTrfase"/>
</dbReference>
<dbReference type="NCBIfam" id="TIGR00473">
    <property type="entry name" value="pssA"/>
    <property type="match status" value="1"/>
</dbReference>
<dbReference type="InterPro" id="IPR000462">
    <property type="entry name" value="CDP-OH_P_trans"/>
</dbReference>
<dbReference type="PANTHER" id="PTHR14269:SF61">
    <property type="entry name" value="CDP-DIACYLGLYCEROL--SERINE O-PHOSPHATIDYLTRANSFERASE"/>
    <property type="match status" value="1"/>
</dbReference>
<dbReference type="GO" id="GO:0016020">
    <property type="term" value="C:membrane"/>
    <property type="evidence" value="ECO:0007669"/>
    <property type="project" value="InterPro"/>
</dbReference>
<evidence type="ECO:0000256" key="7">
    <source>
        <dbReference type="ARBA" id="ARBA00022679"/>
    </source>
</evidence>